<dbReference type="RefSeq" id="WP_049684301.1">
    <property type="nucleotide sequence ID" value="NZ_CP009170.1"/>
</dbReference>
<dbReference type="SUPFAM" id="SSF75169">
    <property type="entry name" value="DsrEFH-like"/>
    <property type="match status" value="1"/>
</dbReference>
<dbReference type="EC" id="2.8.1.-" evidence="1"/>
<keyword evidence="1" id="KW-0808">Transferase</keyword>
<dbReference type="AlphaFoldDB" id="A0A097AN98"/>
<sequence length="117" mass="13087">MHITIQLNVPPYTNEDVDTAIHLAETLLKKGHKVSIFLFADSVLATNKLVKPMRADRNLPSKLQELSNNGAEIHICGLCAQYRGITEDMKIDNSVFSGLPEMASLIYNSDRYINLMP</sequence>
<evidence type="ECO:0000313" key="1">
    <source>
        <dbReference type="EMBL" id="AIS51293.1"/>
    </source>
</evidence>
<organism evidence="1 2">
    <name type="scientific">Thermoanaerobacter kivui</name>
    <name type="common">Acetogenium kivui</name>
    <dbReference type="NCBI Taxonomy" id="2325"/>
    <lineage>
        <taxon>Bacteria</taxon>
        <taxon>Bacillati</taxon>
        <taxon>Bacillota</taxon>
        <taxon>Clostridia</taxon>
        <taxon>Thermoanaerobacterales</taxon>
        <taxon>Thermoanaerobacteraceae</taxon>
        <taxon>Thermoanaerobacter</taxon>
    </lineage>
</organism>
<dbReference type="KEGG" id="tki:TKV_c00870"/>
<dbReference type="HOGENOM" id="CLU_151801_1_0_9"/>
<gene>
    <name evidence="1" type="ORF">TKV_c00870</name>
</gene>
<evidence type="ECO:0000313" key="2">
    <source>
        <dbReference type="Proteomes" id="UP000029669"/>
    </source>
</evidence>
<dbReference type="PANTHER" id="PTHR34874:SF1">
    <property type="entry name" value="PROTEIN YCHN"/>
    <property type="match status" value="1"/>
</dbReference>
<dbReference type="GO" id="GO:0005829">
    <property type="term" value="C:cytosol"/>
    <property type="evidence" value="ECO:0007669"/>
    <property type="project" value="TreeGrafter"/>
</dbReference>
<dbReference type="PANTHER" id="PTHR34874">
    <property type="entry name" value="PROTEIN YCHN"/>
    <property type="match status" value="1"/>
</dbReference>
<name>A0A097AN98_THEKI</name>
<dbReference type="EMBL" id="CP009170">
    <property type="protein sequence ID" value="AIS51293.1"/>
    <property type="molecule type" value="Genomic_DNA"/>
</dbReference>
<dbReference type="InterPro" id="IPR003787">
    <property type="entry name" value="Sulphur_relay_DsrE/F-like"/>
</dbReference>
<dbReference type="STRING" id="2325.TKV_c00870"/>
<protein>
    <submittedName>
        <fullName evidence="1">tRNA 2-thiouridine synthesizing protein D</fullName>
        <ecNumber evidence="1">2.8.1.-</ecNumber>
    </submittedName>
</protein>
<dbReference type="OrthoDB" id="9812053at2"/>
<reference evidence="2" key="1">
    <citation type="journal article" date="2015" name="Genome Announc.">
        <title>Whole-Genome Sequences of 80 Environmental and Clinical Isolates of Burkholderia pseudomallei.</title>
        <authorList>
            <person name="Johnson S.L."/>
            <person name="Baker A.L."/>
            <person name="Chain P.S."/>
            <person name="Currie B.J."/>
            <person name="Daligault H.E."/>
            <person name="Davenport K.W."/>
            <person name="Davis C.B."/>
            <person name="Inglis T.J."/>
            <person name="Kaestli M."/>
            <person name="Koren S."/>
            <person name="Mayo M."/>
            <person name="Merritt A.J."/>
            <person name="Price E.P."/>
            <person name="Sarovich D.S."/>
            <person name="Warner J."/>
            <person name="Rosovitz M.J."/>
        </authorList>
    </citation>
    <scope>NUCLEOTIDE SEQUENCE [LARGE SCALE GENOMIC DNA]</scope>
    <source>
        <strain evidence="2">DSM 2030</strain>
    </source>
</reference>
<dbReference type="GO" id="GO:0016740">
    <property type="term" value="F:transferase activity"/>
    <property type="evidence" value="ECO:0007669"/>
    <property type="project" value="UniProtKB-KW"/>
</dbReference>
<dbReference type="InterPro" id="IPR027396">
    <property type="entry name" value="DsrEFH-like"/>
</dbReference>
<dbReference type="eggNOG" id="COG1553">
    <property type="taxonomic scope" value="Bacteria"/>
</dbReference>
<accession>A0A097AN98</accession>
<dbReference type="Proteomes" id="UP000029669">
    <property type="component" value="Chromosome"/>
</dbReference>
<dbReference type="Gene3D" id="3.40.1260.10">
    <property type="entry name" value="DsrEFH-like"/>
    <property type="match status" value="1"/>
</dbReference>
<keyword evidence="2" id="KW-1185">Reference proteome</keyword>
<dbReference type="Pfam" id="PF02635">
    <property type="entry name" value="DsrE"/>
    <property type="match status" value="1"/>
</dbReference>
<proteinExistence type="predicted"/>